<evidence type="ECO:0000256" key="6">
    <source>
        <dbReference type="ARBA" id="ARBA00023136"/>
    </source>
</evidence>
<feature type="transmembrane region" description="Helical" evidence="7">
    <location>
        <begin position="293"/>
        <end position="313"/>
    </location>
</feature>
<dbReference type="AlphaFoldDB" id="A0A3A3ZGA6"/>
<gene>
    <name evidence="10" type="ORF">D5H78_14660</name>
</gene>
<dbReference type="EMBL" id="QZEZ01000007">
    <property type="protein sequence ID" value="RJK94232.1"/>
    <property type="molecule type" value="Genomic_DNA"/>
</dbReference>
<feature type="transmembrane region" description="Helical" evidence="7">
    <location>
        <begin position="178"/>
        <end position="208"/>
    </location>
</feature>
<dbReference type="InterPro" id="IPR000515">
    <property type="entry name" value="MetI-like"/>
</dbReference>
<evidence type="ECO:0000256" key="1">
    <source>
        <dbReference type="ARBA" id="ARBA00004651"/>
    </source>
</evidence>
<evidence type="ECO:0000313" key="11">
    <source>
        <dbReference type="Proteomes" id="UP000265614"/>
    </source>
</evidence>
<proteinExistence type="inferred from homology"/>
<protein>
    <submittedName>
        <fullName evidence="10">Sugar ABC transporter permease</fullName>
    </submittedName>
</protein>
<comment type="similarity">
    <text evidence="7">Belongs to the binding-protein-dependent transport system permease family.</text>
</comment>
<name>A0A3A3ZGA6_9ACTN</name>
<dbReference type="PANTHER" id="PTHR30193">
    <property type="entry name" value="ABC TRANSPORTER PERMEASE PROTEIN"/>
    <property type="match status" value="1"/>
</dbReference>
<feature type="compositionally biased region" description="Low complexity" evidence="8">
    <location>
        <begin position="1"/>
        <end position="18"/>
    </location>
</feature>
<evidence type="ECO:0000313" key="10">
    <source>
        <dbReference type="EMBL" id="RJK94232.1"/>
    </source>
</evidence>
<dbReference type="GO" id="GO:0005886">
    <property type="term" value="C:plasma membrane"/>
    <property type="evidence" value="ECO:0007669"/>
    <property type="project" value="UniProtKB-SubCell"/>
</dbReference>
<keyword evidence="5 7" id="KW-1133">Transmembrane helix</keyword>
<feature type="transmembrane region" description="Helical" evidence="7">
    <location>
        <begin position="137"/>
        <end position="158"/>
    </location>
</feature>
<comment type="subcellular location">
    <subcellularLocation>
        <location evidence="1 7">Cell membrane</location>
        <topology evidence="1 7">Multi-pass membrane protein</topology>
    </subcellularLocation>
</comment>
<evidence type="ECO:0000256" key="3">
    <source>
        <dbReference type="ARBA" id="ARBA00022475"/>
    </source>
</evidence>
<feature type="transmembrane region" description="Helical" evidence="7">
    <location>
        <begin position="104"/>
        <end position="125"/>
    </location>
</feature>
<evidence type="ECO:0000259" key="9">
    <source>
        <dbReference type="PROSITE" id="PS50928"/>
    </source>
</evidence>
<feature type="region of interest" description="Disordered" evidence="8">
    <location>
        <begin position="1"/>
        <end position="34"/>
    </location>
</feature>
<dbReference type="Proteomes" id="UP000265614">
    <property type="component" value="Unassembled WGS sequence"/>
</dbReference>
<dbReference type="OrthoDB" id="3810889at2"/>
<feature type="domain" description="ABC transmembrane type-1" evidence="9">
    <location>
        <begin position="100"/>
        <end position="312"/>
    </location>
</feature>
<reference evidence="10 11" key="1">
    <citation type="submission" date="2018-09" db="EMBL/GenBank/DDBJ databases">
        <title>YIM 75000 draft genome.</title>
        <authorList>
            <person name="Tang S."/>
            <person name="Feng Y."/>
        </authorList>
    </citation>
    <scope>NUCLEOTIDE SEQUENCE [LARGE SCALE GENOMIC DNA]</scope>
    <source>
        <strain evidence="10 11">YIM 75000</strain>
    </source>
</reference>
<keyword evidence="4 7" id="KW-0812">Transmembrane</keyword>
<dbReference type="Pfam" id="PF00528">
    <property type="entry name" value="BPD_transp_1"/>
    <property type="match status" value="1"/>
</dbReference>
<organism evidence="10 11">
    <name type="scientific">Vallicoccus soli</name>
    <dbReference type="NCBI Taxonomy" id="2339232"/>
    <lineage>
        <taxon>Bacteria</taxon>
        <taxon>Bacillati</taxon>
        <taxon>Actinomycetota</taxon>
        <taxon>Actinomycetes</taxon>
        <taxon>Motilibacterales</taxon>
        <taxon>Vallicoccaceae</taxon>
        <taxon>Vallicoccus</taxon>
    </lineage>
</organism>
<keyword evidence="11" id="KW-1185">Reference proteome</keyword>
<keyword evidence="2 7" id="KW-0813">Transport</keyword>
<dbReference type="InterPro" id="IPR035906">
    <property type="entry name" value="MetI-like_sf"/>
</dbReference>
<dbReference type="PANTHER" id="PTHR30193:SF37">
    <property type="entry name" value="INNER MEMBRANE ABC TRANSPORTER PERMEASE PROTEIN YCJO"/>
    <property type="match status" value="1"/>
</dbReference>
<dbReference type="CDD" id="cd06261">
    <property type="entry name" value="TM_PBP2"/>
    <property type="match status" value="1"/>
</dbReference>
<evidence type="ECO:0000256" key="5">
    <source>
        <dbReference type="ARBA" id="ARBA00022989"/>
    </source>
</evidence>
<keyword evidence="6 7" id="KW-0472">Membrane</keyword>
<evidence type="ECO:0000256" key="4">
    <source>
        <dbReference type="ARBA" id="ARBA00022692"/>
    </source>
</evidence>
<dbReference type="RefSeq" id="WP_119951241.1">
    <property type="nucleotide sequence ID" value="NZ_QZEZ01000007.1"/>
</dbReference>
<comment type="caution">
    <text evidence="10">The sequence shown here is derived from an EMBL/GenBank/DDBJ whole genome shotgun (WGS) entry which is preliminary data.</text>
</comment>
<accession>A0A3A3ZGA6</accession>
<dbReference type="SUPFAM" id="SSF161098">
    <property type="entry name" value="MetI-like"/>
    <property type="match status" value="1"/>
</dbReference>
<dbReference type="GO" id="GO:0055085">
    <property type="term" value="P:transmembrane transport"/>
    <property type="evidence" value="ECO:0007669"/>
    <property type="project" value="InterPro"/>
</dbReference>
<dbReference type="InterPro" id="IPR051393">
    <property type="entry name" value="ABC_transporter_permease"/>
</dbReference>
<sequence length="323" mass="34693">MSTATAPAAGEAAAARTPGPRRRRRRSAEAAPQTGVRTRAATAYLLLAPNLALFALFFLLPLGAALVLSLARTTGVGPTEWVGLGNYEQLAGDAVFWRSVVNTAVLVLLTVPASLALGLLLAVLLDKPVRGRAVFRTVFYLPYVLSGVVVAIAGRWIFNENIGVVNRVLEAVGLERVAWQSGAVPAFVSVAVMITWGRLGFCMVVYLAGLQGVPRELHEAASLDGASGWQRFRHVTWPLLRPTTFFLVVMMVIECFQVFDLVYVMTGGGPGNATQFLPTYAYAVGFGARQQGLGAAIGMVMYVLVLAGTVLWWRARKDQEAEA</sequence>
<feature type="transmembrane region" description="Helical" evidence="7">
    <location>
        <begin position="43"/>
        <end position="71"/>
    </location>
</feature>
<keyword evidence="3" id="KW-1003">Cell membrane</keyword>
<evidence type="ECO:0000256" key="2">
    <source>
        <dbReference type="ARBA" id="ARBA00022448"/>
    </source>
</evidence>
<evidence type="ECO:0000256" key="8">
    <source>
        <dbReference type="SAM" id="MobiDB-lite"/>
    </source>
</evidence>
<dbReference type="PROSITE" id="PS50928">
    <property type="entry name" value="ABC_TM1"/>
    <property type="match status" value="1"/>
</dbReference>
<feature type="transmembrane region" description="Helical" evidence="7">
    <location>
        <begin position="239"/>
        <end position="259"/>
    </location>
</feature>
<evidence type="ECO:0000256" key="7">
    <source>
        <dbReference type="RuleBase" id="RU363032"/>
    </source>
</evidence>
<dbReference type="Gene3D" id="1.10.3720.10">
    <property type="entry name" value="MetI-like"/>
    <property type="match status" value="1"/>
</dbReference>